<evidence type="ECO:0000313" key="2">
    <source>
        <dbReference type="Proteomes" id="UP000310200"/>
    </source>
</evidence>
<gene>
    <name evidence="1" type="ORF">DBV15_12674</name>
</gene>
<dbReference type="Proteomes" id="UP000310200">
    <property type="component" value="Unassembled WGS sequence"/>
</dbReference>
<proteinExistence type="predicted"/>
<dbReference type="EMBL" id="QBLH01000399">
    <property type="protein sequence ID" value="TGZ55833.1"/>
    <property type="molecule type" value="Genomic_DNA"/>
</dbReference>
<dbReference type="STRING" id="300112.A0A4S2KZS4"/>
<accession>A0A4S2KZS4</accession>
<evidence type="ECO:0000313" key="1">
    <source>
        <dbReference type="EMBL" id="TGZ55833.1"/>
    </source>
</evidence>
<name>A0A4S2KZS4_9HYME</name>
<feature type="non-terminal residue" evidence="1">
    <location>
        <position position="137"/>
    </location>
</feature>
<organism evidence="1 2">
    <name type="scientific">Temnothorax longispinosus</name>
    <dbReference type="NCBI Taxonomy" id="300112"/>
    <lineage>
        <taxon>Eukaryota</taxon>
        <taxon>Metazoa</taxon>
        <taxon>Ecdysozoa</taxon>
        <taxon>Arthropoda</taxon>
        <taxon>Hexapoda</taxon>
        <taxon>Insecta</taxon>
        <taxon>Pterygota</taxon>
        <taxon>Neoptera</taxon>
        <taxon>Endopterygota</taxon>
        <taxon>Hymenoptera</taxon>
        <taxon>Apocrita</taxon>
        <taxon>Aculeata</taxon>
        <taxon>Formicoidea</taxon>
        <taxon>Formicidae</taxon>
        <taxon>Myrmicinae</taxon>
        <taxon>Temnothorax</taxon>
    </lineage>
</organism>
<comment type="caution">
    <text evidence="1">The sequence shown here is derived from an EMBL/GenBank/DDBJ whole genome shotgun (WGS) entry which is preliminary data.</text>
</comment>
<dbReference type="AlphaFoldDB" id="A0A4S2KZS4"/>
<keyword evidence="2" id="KW-1185">Reference proteome</keyword>
<reference evidence="1 2" key="1">
    <citation type="journal article" date="2019" name="Philos. Trans. R. Soc. Lond., B, Biol. Sci.">
        <title>Ant behaviour and brain gene expression of defending hosts depend on the ecological success of the intruding social parasite.</title>
        <authorList>
            <person name="Kaur R."/>
            <person name="Stoldt M."/>
            <person name="Jongepier E."/>
            <person name="Feldmeyer B."/>
            <person name="Menzel F."/>
            <person name="Bornberg-Bauer E."/>
            <person name="Foitzik S."/>
        </authorList>
    </citation>
    <scope>NUCLEOTIDE SEQUENCE [LARGE SCALE GENOMIC DNA]</scope>
    <source>
        <tissue evidence="1">Whole body</tissue>
    </source>
</reference>
<sequence length="137" mass="15957">MIKDLRSLYALKKYYKINISLKDYHTQKLLVLQNYISKFSNMKENDWTITHKTVIKVAELLGLEKSYATLSMLEQMKNLNELEQLIDDDKDLNMVSEKFKNIHKMCLSILQHAAVDTNVVKVVKNLTISMLNTCQDS</sequence>
<protein>
    <submittedName>
        <fullName evidence="1">Kinetochore-associated protein 1</fullName>
    </submittedName>
</protein>